<protein>
    <submittedName>
        <fullName evidence="2">Uncharacterized protein</fullName>
    </submittedName>
</protein>
<dbReference type="EMBL" id="FITM01000117">
    <property type="protein sequence ID" value="SAY39029.1"/>
    <property type="molecule type" value="Genomic_DNA"/>
</dbReference>
<proteinExistence type="predicted"/>
<sequence>MKAMSSLQDREASHVAHCALDKVFEGSPISHVAGGHGCMSQTPRARTWRAFLEEGTTDQHGREHRTQTPGDAPQPLPPTDSREAIMLR</sequence>
<accession>A0A171DGZ0</accession>
<dbReference type="Proteomes" id="UP000182631">
    <property type="component" value="Unassembled WGS sequence"/>
</dbReference>
<keyword evidence="3" id="KW-1185">Reference proteome</keyword>
<evidence type="ECO:0000256" key="1">
    <source>
        <dbReference type="SAM" id="MobiDB-lite"/>
    </source>
</evidence>
<reference evidence="3" key="1">
    <citation type="submission" date="2016-02" db="EMBL/GenBank/DDBJ databases">
        <authorList>
            <person name="liu f."/>
        </authorList>
    </citation>
    <scope>NUCLEOTIDE SEQUENCE [LARGE SCALE GENOMIC DNA]</scope>
</reference>
<organism evidence="2 3">
    <name type="scientific">Candidatus Synechococcus spongiarum</name>
    <dbReference type="NCBI Taxonomy" id="431041"/>
    <lineage>
        <taxon>Bacteria</taxon>
        <taxon>Bacillati</taxon>
        <taxon>Cyanobacteriota</taxon>
        <taxon>Cyanophyceae</taxon>
        <taxon>Synechococcales</taxon>
        <taxon>Synechococcaceae</taxon>
        <taxon>Synechococcus</taxon>
    </lineage>
</organism>
<feature type="region of interest" description="Disordered" evidence="1">
    <location>
        <begin position="52"/>
        <end position="88"/>
    </location>
</feature>
<evidence type="ECO:0000313" key="2">
    <source>
        <dbReference type="EMBL" id="SAY39029.1"/>
    </source>
</evidence>
<evidence type="ECO:0000313" key="3">
    <source>
        <dbReference type="Proteomes" id="UP000182631"/>
    </source>
</evidence>
<gene>
    <name evidence="2" type="ORF">FLM9_1076</name>
</gene>
<feature type="compositionally biased region" description="Basic and acidic residues" evidence="1">
    <location>
        <begin position="57"/>
        <end position="66"/>
    </location>
</feature>
<name>A0A171DGZ0_9SYNE</name>
<dbReference type="AlphaFoldDB" id="A0A171DGZ0"/>